<evidence type="ECO:0000256" key="1">
    <source>
        <dbReference type="ARBA" id="ARBA00001942"/>
    </source>
</evidence>
<dbReference type="PANTHER" id="PTHR43105:SF4">
    <property type="entry name" value="PROTEIN YDEP"/>
    <property type="match status" value="1"/>
</dbReference>
<dbReference type="PANTHER" id="PTHR43105">
    <property type="entry name" value="RESPIRATORY NITRATE REDUCTASE"/>
    <property type="match status" value="1"/>
</dbReference>
<dbReference type="NCBIfam" id="TIGR01701">
    <property type="entry name" value="Fdhalpha-like"/>
    <property type="match status" value="1"/>
</dbReference>
<dbReference type="CDD" id="cd02787">
    <property type="entry name" value="MopB_CT_ydeP"/>
    <property type="match status" value="1"/>
</dbReference>
<dbReference type="Proteomes" id="UP000297447">
    <property type="component" value="Unassembled WGS sequence"/>
</dbReference>
<dbReference type="InterPro" id="IPR050123">
    <property type="entry name" value="Prok_molybdopt-oxidoreductase"/>
</dbReference>
<evidence type="ECO:0000259" key="10">
    <source>
        <dbReference type="Pfam" id="PF00384"/>
    </source>
</evidence>
<evidence type="ECO:0000256" key="4">
    <source>
        <dbReference type="ARBA" id="ARBA00022485"/>
    </source>
</evidence>
<evidence type="ECO:0000256" key="6">
    <source>
        <dbReference type="ARBA" id="ARBA00022723"/>
    </source>
</evidence>
<evidence type="ECO:0000313" key="12">
    <source>
        <dbReference type="EMBL" id="TFD53933.1"/>
    </source>
</evidence>
<evidence type="ECO:0000256" key="2">
    <source>
        <dbReference type="ARBA" id="ARBA00001966"/>
    </source>
</evidence>
<evidence type="ECO:0000256" key="5">
    <source>
        <dbReference type="ARBA" id="ARBA00022505"/>
    </source>
</evidence>
<keyword evidence="8" id="KW-0408">Iron</keyword>
<keyword evidence="13" id="KW-1185">Reference proteome</keyword>
<dbReference type="PIRSF" id="PIRSF000144">
    <property type="entry name" value="CbbBc"/>
    <property type="match status" value="1"/>
</dbReference>
<dbReference type="EMBL" id="SOHE01000018">
    <property type="protein sequence ID" value="TFD53933.1"/>
    <property type="molecule type" value="Genomic_DNA"/>
</dbReference>
<comment type="cofactor">
    <cofactor evidence="2">
        <name>[4Fe-4S] cluster</name>
        <dbReference type="ChEBI" id="CHEBI:49883"/>
    </cofactor>
</comment>
<keyword evidence="7" id="KW-0560">Oxidoreductase</keyword>
<proteinExistence type="inferred from homology"/>
<organism evidence="12 13">
    <name type="scientific">Cryobacterium frigoriphilum</name>
    <dbReference type="NCBI Taxonomy" id="1259150"/>
    <lineage>
        <taxon>Bacteria</taxon>
        <taxon>Bacillati</taxon>
        <taxon>Actinomycetota</taxon>
        <taxon>Actinomycetes</taxon>
        <taxon>Micrococcales</taxon>
        <taxon>Microbacteriaceae</taxon>
        <taxon>Cryobacterium</taxon>
    </lineage>
</organism>
<dbReference type="GO" id="GO:0051539">
    <property type="term" value="F:4 iron, 4 sulfur cluster binding"/>
    <property type="evidence" value="ECO:0007669"/>
    <property type="project" value="UniProtKB-KW"/>
</dbReference>
<feature type="domain" description="Molybdopterin dinucleotide-binding" evidence="11">
    <location>
        <begin position="649"/>
        <end position="754"/>
    </location>
</feature>
<dbReference type="InterPro" id="IPR006657">
    <property type="entry name" value="MoPterin_dinucl-bd_dom"/>
</dbReference>
<dbReference type="InterPro" id="IPR037951">
    <property type="entry name" value="MopB_CT_YdeP"/>
</dbReference>
<evidence type="ECO:0000259" key="11">
    <source>
        <dbReference type="Pfam" id="PF01568"/>
    </source>
</evidence>
<dbReference type="AlphaFoldDB" id="A0A4V3IRV8"/>
<comment type="cofactor">
    <cofactor evidence="1">
        <name>Mo-bis(molybdopterin guanine dinucleotide)</name>
        <dbReference type="ChEBI" id="CHEBI:60539"/>
    </cofactor>
</comment>
<evidence type="ECO:0000256" key="9">
    <source>
        <dbReference type="ARBA" id="ARBA00023014"/>
    </source>
</evidence>
<feature type="domain" description="Molybdopterin oxidoreductase" evidence="10">
    <location>
        <begin position="121"/>
        <end position="492"/>
    </location>
</feature>
<dbReference type="Gene3D" id="3.40.228.10">
    <property type="entry name" value="Dimethylsulfoxide Reductase, domain 2"/>
    <property type="match status" value="1"/>
</dbReference>
<comment type="similarity">
    <text evidence="3">Belongs to the prokaryotic molybdopterin-containing oxidoreductase family.</text>
</comment>
<dbReference type="SUPFAM" id="SSF53706">
    <property type="entry name" value="Formate dehydrogenase/DMSO reductase, domains 1-3"/>
    <property type="match status" value="1"/>
</dbReference>
<dbReference type="Gene3D" id="3.40.50.740">
    <property type="match status" value="1"/>
</dbReference>
<keyword evidence="4" id="KW-0004">4Fe-4S</keyword>
<gene>
    <name evidence="12" type="ORF">E3T55_04365</name>
</gene>
<dbReference type="Pfam" id="PF01568">
    <property type="entry name" value="Molydop_binding"/>
    <property type="match status" value="1"/>
</dbReference>
<dbReference type="GO" id="GO:0016020">
    <property type="term" value="C:membrane"/>
    <property type="evidence" value="ECO:0007669"/>
    <property type="project" value="TreeGrafter"/>
</dbReference>
<dbReference type="InterPro" id="IPR041953">
    <property type="entry name" value="YdeP_MopB"/>
</dbReference>
<dbReference type="GO" id="GO:0043546">
    <property type="term" value="F:molybdopterin cofactor binding"/>
    <property type="evidence" value="ECO:0007669"/>
    <property type="project" value="InterPro"/>
</dbReference>
<dbReference type="InterPro" id="IPR006656">
    <property type="entry name" value="Mopterin_OxRdtase"/>
</dbReference>
<sequence length="771" mass="84218">MKRPAPVEDINEDNLVVTKPKTHAAGLEAVVVALDRGIAQAGLSRTTRSLLRLNQRDGTDCPGCAWPESQGHRKTAEFCENGAKAVAEESTLRTVGPEFWAEHSIEELATKTEYWLGNQGRISHPVVIRPGDTHYSQISWNDAFELVGEAIRATTPERTVFYTSGRTANESAFMYQLFARSIGTNNLPDCSNMCHESSGSALNPTIGIGKGTVSLEDIHSAELIFVVGQNPGTNHPRMLSALADCKANGGKIVAVNPLPEAGLFNFRDPQTPTGVVGKGVDLADEFLQIKVGADLALFQALGHLLLEEEERVPGSVVDHEFVAANTDGIDAYRAARKTIDWDETEAATGLSRLQIAKVAQMMVASKATIICWALGLTQQPHSVNTLKEIINLLLLQGNFGKPGAGACPVRGHSNVQGDRTMGVWEKPHEWMLAALDAEFGIESPREHGLDSVDTVDAFENNDVDVFVSMGGNFALACSDTVLLEAAMQRVGLTVSVSTKPNRSHVMHGLTSLILPTLGRTDTDDKHPSGRQVLSVEDSMSVVRTTQGRLEPVSDHLLAEPVIIARMAAATLGEDHPVDWKAMSEDYDVVRDHISRVLPGFADFNARLKTKNGFVLPNPPRDSRSFATDIGLARFTVSPLEYLTPPPGHLILQTMRSHDQYNTTFYGLDDRYRGIKDGRRVILIHEDDLTELGFADRDLVDVISTFQGSERRADRFRLVAYPTPRGCAAAYFPEANALMHRELVARESNTPGYKAMSVRFVVHAPQDVPQLS</sequence>
<dbReference type="InterPro" id="IPR009010">
    <property type="entry name" value="Asp_de-COase-like_dom_sf"/>
</dbReference>
<evidence type="ECO:0000313" key="13">
    <source>
        <dbReference type="Proteomes" id="UP000297447"/>
    </source>
</evidence>
<dbReference type="SUPFAM" id="SSF50692">
    <property type="entry name" value="ADC-like"/>
    <property type="match status" value="1"/>
</dbReference>
<keyword evidence="5" id="KW-0500">Molybdenum</keyword>
<dbReference type="RefSeq" id="WP_134518357.1">
    <property type="nucleotide sequence ID" value="NZ_SOHE01000018.1"/>
</dbReference>
<name>A0A4V3IRV8_9MICO</name>
<comment type="caution">
    <text evidence="12">The sequence shown here is derived from an EMBL/GenBank/DDBJ whole genome shotgun (WGS) entry which is preliminary data.</text>
</comment>
<dbReference type="CDD" id="cd02767">
    <property type="entry name" value="MopB_ydeP"/>
    <property type="match status" value="1"/>
</dbReference>
<dbReference type="Pfam" id="PF00384">
    <property type="entry name" value="Molybdopterin"/>
    <property type="match status" value="1"/>
</dbReference>
<keyword evidence="9" id="KW-0411">Iron-sulfur</keyword>
<evidence type="ECO:0000256" key="7">
    <source>
        <dbReference type="ARBA" id="ARBA00023002"/>
    </source>
</evidence>
<evidence type="ECO:0000256" key="3">
    <source>
        <dbReference type="ARBA" id="ARBA00010312"/>
    </source>
</evidence>
<accession>A0A4V3IRV8</accession>
<dbReference type="InterPro" id="IPR010046">
    <property type="entry name" value="Mopterin_OxRdtse_a_bac"/>
</dbReference>
<dbReference type="GO" id="GO:0008863">
    <property type="term" value="F:formate dehydrogenase (NAD+) activity"/>
    <property type="evidence" value="ECO:0007669"/>
    <property type="project" value="InterPro"/>
</dbReference>
<dbReference type="GO" id="GO:0030151">
    <property type="term" value="F:molybdenum ion binding"/>
    <property type="evidence" value="ECO:0007669"/>
    <property type="project" value="InterPro"/>
</dbReference>
<dbReference type="OrthoDB" id="5287431at2"/>
<evidence type="ECO:0000256" key="8">
    <source>
        <dbReference type="ARBA" id="ARBA00023004"/>
    </source>
</evidence>
<reference evidence="12 13" key="1">
    <citation type="submission" date="2019-03" db="EMBL/GenBank/DDBJ databases">
        <title>Genomics of glacier-inhabiting Cryobacterium strains.</title>
        <authorList>
            <person name="Liu Q."/>
            <person name="Xin Y.-H."/>
        </authorList>
    </citation>
    <scope>NUCLEOTIDE SEQUENCE [LARGE SCALE GENOMIC DNA]</scope>
    <source>
        <strain evidence="12 13">Hh14</strain>
    </source>
</reference>
<protein>
    <submittedName>
        <fullName evidence="12">FdhF/YdeP family oxidoreductase</fullName>
    </submittedName>
</protein>
<keyword evidence="6" id="KW-0479">Metal-binding</keyword>